<protein>
    <submittedName>
        <fullName evidence="2">Discs lost-related protein</fullName>
    </submittedName>
</protein>
<proteinExistence type="predicted"/>
<feature type="compositionally biased region" description="Polar residues" evidence="1">
    <location>
        <begin position="350"/>
        <end position="361"/>
    </location>
</feature>
<reference key="2">
    <citation type="submission" date="2011-10" db="EMBL/GenBank/DDBJ databases">
        <title>The genome and transcriptome sequence of Clonorchis sinensis provide insights into the carcinogenic liver fluke.</title>
        <authorList>
            <person name="Wang X."/>
            <person name="Huang Y."/>
            <person name="Chen W."/>
            <person name="Liu H."/>
            <person name="Guo L."/>
            <person name="Chen Y."/>
            <person name="Luo F."/>
            <person name="Zhou W."/>
            <person name="Sun J."/>
            <person name="Mao Q."/>
            <person name="Liang P."/>
            <person name="Zhou C."/>
            <person name="Tian Y."/>
            <person name="Men J."/>
            <person name="Lv X."/>
            <person name="Huang L."/>
            <person name="Zhou J."/>
            <person name="Hu Y."/>
            <person name="Li R."/>
            <person name="Zhang F."/>
            <person name="Lei H."/>
            <person name="Li X."/>
            <person name="Hu X."/>
            <person name="Liang C."/>
            <person name="Xu J."/>
            <person name="Wu Z."/>
            <person name="Yu X."/>
        </authorList>
    </citation>
    <scope>NUCLEOTIDE SEQUENCE</scope>
    <source>
        <strain>Henan</strain>
    </source>
</reference>
<reference evidence="2" key="1">
    <citation type="journal article" date="2011" name="Genome Biol.">
        <title>The draft genome of the carcinogenic human liver fluke Clonorchis sinensis.</title>
        <authorList>
            <person name="Wang X."/>
            <person name="Chen W."/>
            <person name="Huang Y."/>
            <person name="Sun J."/>
            <person name="Men J."/>
            <person name="Liu H."/>
            <person name="Luo F."/>
            <person name="Guo L."/>
            <person name="Lv X."/>
            <person name="Deng C."/>
            <person name="Zhou C."/>
            <person name="Fan Y."/>
            <person name="Li X."/>
            <person name="Huang L."/>
            <person name="Hu Y."/>
            <person name="Liang C."/>
            <person name="Hu X."/>
            <person name="Xu J."/>
            <person name="Yu X."/>
        </authorList>
    </citation>
    <scope>NUCLEOTIDE SEQUENCE [LARGE SCALE GENOMIC DNA]</scope>
    <source>
        <strain evidence="2">Henan</strain>
    </source>
</reference>
<dbReference type="AlphaFoldDB" id="G7YN50"/>
<name>G7YN50_CLOSI</name>
<accession>G7YN50</accession>
<dbReference type="EMBL" id="DF143888">
    <property type="protein sequence ID" value="GAA54381.1"/>
    <property type="molecule type" value="Genomic_DNA"/>
</dbReference>
<sequence length="374" mass="42165">MGIKTGCRCLFSTIVISLADRHSDESHSNATSVKTIFNGCYTGKNLTAGEILFLLGSLDRKFREKKHLRLSRCTSHVSAVISSELYERCSKILQTMKASDIEQELSDLLTQSHVQPPRPGLPPLSSDALKLRVEEIRTHDATEFYLIQLPEPSASQPFRRSGLILRQHLVDGEIKNLFVAGVERGSPADSASGRLENLDTVNLSKSKTMTIESRLTEEHQRNKTDENPSYLVFGIFRLALPLFRQPWITCHYQIRCLYLLTAPILVVTDTSPIWFIEQMFRQFKQIGVRFERLHLRGKAAECTSSLQDGFAKLISGRQCLIFPLAVSHSPKQQLFENLRRDSVERRYATRSPNVTDPSGIQSRGIGPPVESPSK</sequence>
<evidence type="ECO:0000313" key="2">
    <source>
        <dbReference type="EMBL" id="GAA54381.1"/>
    </source>
</evidence>
<gene>
    <name evidence="2" type="ORF">CLF_102677</name>
</gene>
<dbReference type="Proteomes" id="UP000008909">
    <property type="component" value="Unassembled WGS sequence"/>
</dbReference>
<organism evidence="2 3">
    <name type="scientific">Clonorchis sinensis</name>
    <name type="common">Chinese liver fluke</name>
    <dbReference type="NCBI Taxonomy" id="79923"/>
    <lineage>
        <taxon>Eukaryota</taxon>
        <taxon>Metazoa</taxon>
        <taxon>Spiralia</taxon>
        <taxon>Lophotrochozoa</taxon>
        <taxon>Platyhelminthes</taxon>
        <taxon>Trematoda</taxon>
        <taxon>Digenea</taxon>
        <taxon>Opisthorchiida</taxon>
        <taxon>Opisthorchiata</taxon>
        <taxon>Opisthorchiidae</taxon>
        <taxon>Clonorchis</taxon>
    </lineage>
</organism>
<evidence type="ECO:0000313" key="3">
    <source>
        <dbReference type="Proteomes" id="UP000008909"/>
    </source>
</evidence>
<evidence type="ECO:0000256" key="1">
    <source>
        <dbReference type="SAM" id="MobiDB-lite"/>
    </source>
</evidence>
<feature type="region of interest" description="Disordered" evidence="1">
    <location>
        <begin position="346"/>
        <end position="374"/>
    </location>
</feature>
<keyword evidence="3" id="KW-1185">Reference proteome</keyword>